<dbReference type="GO" id="GO:0046872">
    <property type="term" value="F:metal ion binding"/>
    <property type="evidence" value="ECO:0007669"/>
    <property type="project" value="UniProtKB-KW"/>
</dbReference>
<reference evidence="11" key="1">
    <citation type="submission" date="2021-12" db="EMBL/GenBank/DDBJ databases">
        <authorList>
            <person name="King R."/>
        </authorList>
    </citation>
    <scope>NUCLEOTIDE SEQUENCE</scope>
</reference>
<feature type="domain" description="Peptidase M13 N-terminal" evidence="10">
    <location>
        <begin position="211"/>
        <end position="621"/>
    </location>
</feature>
<evidence type="ECO:0000313" key="12">
    <source>
        <dbReference type="Proteomes" id="UP001154078"/>
    </source>
</evidence>
<dbReference type="Gene3D" id="1.10.1380.10">
    <property type="entry name" value="Neutral endopeptidase , domain2"/>
    <property type="match status" value="1"/>
</dbReference>
<gene>
    <name evidence="11" type="ORF">MELIAE_LOCUS3396</name>
</gene>
<evidence type="ECO:0000256" key="1">
    <source>
        <dbReference type="ARBA" id="ARBA00001947"/>
    </source>
</evidence>
<evidence type="ECO:0000256" key="5">
    <source>
        <dbReference type="ARBA" id="ARBA00022723"/>
    </source>
</evidence>
<evidence type="ECO:0000256" key="4">
    <source>
        <dbReference type="ARBA" id="ARBA00022670"/>
    </source>
</evidence>
<accession>A0A9P0AVL6</accession>
<dbReference type="GO" id="GO:0004222">
    <property type="term" value="F:metalloendopeptidase activity"/>
    <property type="evidence" value="ECO:0007669"/>
    <property type="project" value="InterPro"/>
</dbReference>
<dbReference type="Gene3D" id="3.40.390.10">
    <property type="entry name" value="Collagenase (Catalytic Domain)"/>
    <property type="match status" value="1"/>
</dbReference>
<feature type="domain" description="Peptidase M13 C-terminal" evidence="9">
    <location>
        <begin position="680"/>
        <end position="800"/>
    </location>
</feature>
<dbReference type="InterPro" id="IPR018497">
    <property type="entry name" value="Peptidase_M13_C"/>
</dbReference>
<comment type="similarity">
    <text evidence="3">Belongs to the peptidase M13 family.</text>
</comment>
<evidence type="ECO:0000256" key="3">
    <source>
        <dbReference type="ARBA" id="ARBA00007357"/>
    </source>
</evidence>
<name>A0A9P0AVL6_BRAAE</name>
<dbReference type="PANTHER" id="PTHR11733:SF238">
    <property type="entry name" value="FI07649P-RELATED"/>
    <property type="match status" value="1"/>
</dbReference>
<protein>
    <submittedName>
        <fullName evidence="11">Uncharacterized protein</fullName>
    </submittedName>
</protein>
<keyword evidence="5" id="KW-0479">Metal-binding</keyword>
<dbReference type="InterPro" id="IPR008753">
    <property type="entry name" value="Peptidase_M13_N"/>
</dbReference>
<dbReference type="GO" id="GO:0005886">
    <property type="term" value="C:plasma membrane"/>
    <property type="evidence" value="ECO:0007669"/>
    <property type="project" value="UniProtKB-SubCell"/>
</dbReference>
<dbReference type="EMBL" id="OV121133">
    <property type="protein sequence ID" value="CAH0550620.1"/>
    <property type="molecule type" value="Genomic_DNA"/>
</dbReference>
<dbReference type="SUPFAM" id="SSF55486">
    <property type="entry name" value="Metalloproteases ('zincins'), catalytic domain"/>
    <property type="match status" value="1"/>
</dbReference>
<dbReference type="InterPro" id="IPR000718">
    <property type="entry name" value="Peptidase_M13"/>
</dbReference>
<keyword evidence="7" id="KW-0862">Zinc</keyword>
<dbReference type="Pfam" id="PF01431">
    <property type="entry name" value="Peptidase_M13"/>
    <property type="match status" value="1"/>
</dbReference>
<dbReference type="Pfam" id="PF05649">
    <property type="entry name" value="Peptidase_M13_N"/>
    <property type="match status" value="1"/>
</dbReference>
<dbReference type="GO" id="GO:0016485">
    <property type="term" value="P:protein processing"/>
    <property type="evidence" value="ECO:0007669"/>
    <property type="project" value="TreeGrafter"/>
</dbReference>
<keyword evidence="8" id="KW-0482">Metalloprotease</keyword>
<comment type="cofactor">
    <cofactor evidence="1">
        <name>Zn(2+)</name>
        <dbReference type="ChEBI" id="CHEBI:29105"/>
    </cofactor>
</comment>
<evidence type="ECO:0000259" key="9">
    <source>
        <dbReference type="Pfam" id="PF01431"/>
    </source>
</evidence>
<dbReference type="PANTHER" id="PTHR11733">
    <property type="entry name" value="ZINC METALLOPROTEASE FAMILY M13 NEPRILYSIN-RELATED"/>
    <property type="match status" value="1"/>
</dbReference>
<evidence type="ECO:0000256" key="8">
    <source>
        <dbReference type="ARBA" id="ARBA00023049"/>
    </source>
</evidence>
<evidence type="ECO:0000256" key="7">
    <source>
        <dbReference type="ARBA" id="ARBA00022833"/>
    </source>
</evidence>
<keyword evidence="4" id="KW-0645">Protease</keyword>
<dbReference type="Proteomes" id="UP001154078">
    <property type="component" value="Chromosome 2"/>
</dbReference>
<sequence length="831" mass="96878">MKEDEKREFLYGFKTIYAPEYGFINTTMYDRKKRNENNSQPDYLKKIVSDLSESLQDILVDKFLNEHDAGNAQLDTHLIENINLNEAALEGINPGNSKRKRSLRKSNREKLIGLPLDKKQFLSRGLPFDIFNETENILPKILLDHFKKFVNVNKTVDNKIPKNNKNKECNQSKESAPSLKQFFSKQSMTKSEIRTLQSNLMQKYMNNKVNPCENFYDYACGNWKNYFTIPPDRTTYDTFEMVRENLDFVIKEILHEVKIPKLTVEFDHKFRSGEVANNMLKSKVTDSTSALIKVKHLYMSCMNEKAIDKRGGNPLKIIINQLGGWPMVSDNWDESKFDIIWVLAQLRLLNNDVLISEWVGPDMKNSNEYIIHLDQTSLGLPSREYYVDITNRKYLVAYRIFIRDVSLILADKKPVLQQDINDIVDFEVNLALIMSSSEEKRNVSDIYLRTDLQTLPLYFPQFDWQKYFGIVLGNHVIPSAPVACYCSEYLQKLIYLISITPDRVLQNYMLWRFIRHRASNLDSNFSAAKQKFYNILFGREKEPPRWTFCVSQVNSNMGMAVGALFVRKYFDKSSRNDTIQMTERLETAFRHTLLENPWLDTHTKEYARMKINEMDLKIGFPDFILNERQLAERYDDIEIHPEFFFENILSILRHLTRSEQTRLGNRVNKALWSTSPAVVNAYYSRNKNQILFPAGILQPPFYHKFFPKALNFGGIGVVIGHEITHGFDDKGRLFDHEGNLHLWWRESSIEKFYQKATCLINQYSSYVLPSVDIPLDGYLTQGENIADNGGLKQAYRAYGTWVKKNPGLVWTTAFRSSQKSYEDICACAGYF</sequence>
<dbReference type="AlphaFoldDB" id="A0A9P0AVL6"/>
<dbReference type="PROSITE" id="PS51885">
    <property type="entry name" value="NEPRILYSIN"/>
    <property type="match status" value="1"/>
</dbReference>
<proteinExistence type="inferred from homology"/>
<comment type="subcellular location">
    <subcellularLocation>
        <location evidence="2">Cell membrane</location>
        <topology evidence="2">Single-pass type II membrane protein</topology>
    </subcellularLocation>
</comment>
<dbReference type="InterPro" id="IPR042089">
    <property type="entry name" value="Peptidase_M13_dom_2"/>
</dbReference>
<evidence type="ECO:0000259" key="10">
    <source>
        <dbReference type="Pfam" id="PF05649"/>
    </source>
</evidence>
<dbReference type="PRINTS" id="PR00786">
    <property type="entry name" value="NEPRILYSIN"/>
</dbReference>
<dbReference type="OrthoDB" id="6475849at2759"/>
<keyword evidence="12" id="KW-1185">Reference proteome</keyword>
<evidence type="ECO:0000256" key="6">
    <source>
        <dbReference type="ARBA" id="ARBA00022801"/>
    </source>
</evidence>
<keyword evidence="6" id="KW-0378">Hydrolase</keyword>
<organism evidence="11 12">
    <name type="scientific">Brassicogethes aeneus</name>
    <name type="common">Rape pollen beetle</name>
    <name type="synonym">Meligethes aeneus</name>
    <dbReference type="NCBI Taxonomy" id="1431903"/>
    <lineage>
        <taxon>Eukaryota</taxon>
        <taxon>Metazoa</taxon>
        <taxon>Ecdysozoa</taxon>
        <taxon>Arthropoda</taxon>
        <taxon>Hexapoda</taxon>
        <taxon>Insecta</taxon>
        <taxon>Pterygota</taxon>
        <taxon>Neoptera</taxon>
        <taxon>Endopterygota</taxon>
        <taxon>Coleoptera</taxon>
        <taxon>Polyphaga</taxon>
        <taxon>Cucujiformia</taxon>
        <taxon>Nitidulidae</taxon>
        <taxon>Meligethinae</taxon>
        <taxon>Brassicogethes</taxon>
    </lineage>
</organism>
<dbReference type="InterPro" id="IPR024079">
    <property type="entry name" value="MetalloPept_cat_dom_sf"/>
</dbReference>
<evidence type="ECO:0000313" key="11">
    <source>
        <dbReference type="EMBL" id="CAH0550620.1"/>
    </source>
</evidence>
<evidence type="ECO:0000256" key="2">
    <source>
        <dbReference type="ARBA" id="ARBA00004401"/>
    </source>
</evidence>
<dbReference type="CDD" id="cd08662">
    <property type="entry name" value="M13"/>
    <property type="match status" value="1"/>
</dbReference>